<dbReference type="Gene3D" id="1.25.40.20">
    <property type="entry name" value="Ankyrin repeat-containing domain"/>
    <property type="match status" value="1"/>
</dbReference>
<keyword evidence="2" id="KW-1185">Reference proteome</keyword>
<evidence type="ECO:0000313" key="1">
    <source>
        <dbReference type="EMBL" id="KAL2915501.1"/>
    </source>
</evidence>
<dbReference type="EMBL" id="JADGIZ020000023">
    <property type="protein sequence ID" value="KAL2915501.1"/>
    <property type="molecule type" value="Genomic_DNA"/>
</dbReference>
<dbReference type="InterPro" id="IPR036770">
    <property type="entry name" value="Ankyrin_rpt-contain_sf"/>
</dbReference>
<gene>
    <name evidence="1" type="ORF">HK105_204902</name>
</gene>
<sequence>MARTTGATDGVRPICSSQLWMDIIMYEPSINPGLLGTGRLDDSLILSITTREMLKCVEERDPVGPLIRQRLAFRNGWADMLDFGDYIVLAAAAAAEGIVDVLKILFESRQYVGLVEMYALCAAMGGQLKAVEWLRDIKNADVQTPAIMDAAASSGSFRLVSMLHFEGRCSSTTRAIDWAAGNGHSRVVKFLARNCSAGCTDDAFVWAYENGHSEVLDLLHNYYPERINSIPAVRFWSPRHLSSLKWLVRKRRRNLNLAELIHTVLFSGSVEMFCWLVNKISCHMQPHMLQTALMAGNMPLARWMITTKHFEIDAEAFSFDRISPSLSTLLWVIRRDARWARIIADKFAQSKWGSAITWLQRKCPGSVTQSTLEIAIRAKNHGAISCILELPDVEGLDYERIKQVAIEIGDRGMLKLISECFCVHLSGCHLPE</sequence>
<evidence type="ECO:0000313" key="2">
    <source>
        <dbReference type="Proteomes" id="UP001527925"/>
    </source>
</evidence>
<dbReference type="Proteomes" id="UP001527925">
    <property type="component" value="Unassembled WGS sequence"/>
</dbReference>
<comment type="caution">
    <text evidence="1">The sequence shown here is derived from an EMBL/GenBank/DDBJ whole genome shotgun (WGS) entry which is preliminary data.</text>
</comment>
<dbReference type="InterPro" id="IPR052050">
    <property type="entry name" value="SecEffector_AnkRepeat"/>
</dbReference>
<dbReference type="PANTHER" id="PTHR46586:SF3">
    <property type="entry name" value="ANKYRIN REPEAT-CONTAINING PROTEIN"/>
    <property type="match status" value="1"/>
</dbReference>
<protein>
    <recommendedName>
        <fullName evidence="3">Ankyrin repeat protein</fullName>
    </recommendedName>
</protein>
<accession>A0ABR4N7K5</accession>
<proteinExistence type="predicted"/>
<organism evidence="1 2">
    <name type="scientific">Polyrhizophydium stewartii</name>
    <dbReference type="NCBI Taxonomy" id="2732419"/>
    <lineage>
        <taxon>Eukaryota</taxon>
        <taxon>Fungi</taxon>
        <taxon>Fungi incertae sedis</taxon>
        <taxon>Chytridiomycota</taxon>
        <taxon>Chytridiomycota incertae sedis</taxon>
        <taxon>Chytridiomycetes</taxon>
        <taxon>Rhizophydiales</taxon>
        <taxon>Rhizophydiales incertae sedis</taxon>
        <taxon>Polyrhizophydium</taxon>
    </lineage>
</organism>
<reference evidence="1 2" key="1">
    <citation type="submission" date="2023-09" db="EMBL/GenBank/DDBJ databases">
        <title>Pangenome analysis of Batrachochytrium dendrobatidis and related Chytrids.</title>
        <authorList>
            <person name="Yacoub M.N."/>
            <person name="Stajich J.E."/>
            <person name="James T.Y."/>
        </authorList>
    </citation>
    <scope>NUCLEOTIDE SEQUENCE [LARGE SCALE GENOMIC DNA]</scope>
    <source>
        <strain evidence="1 2">JEL0888</strain>
    </source>
</reference>
<name>A0ABR4N7K5_9FUNG</name>
<dbReference type="PANTHER" id="PTHR46586">
    <property type="entry name" value="ANKYRIN REPEAT-CONTAINING PROTEIN"/>
    <property type="match status" value="1"/>
</dbReference>
<evidence type="ECO:0008006" key="3">
    <source>
        <dbReference type="Google" id="ProtNLM"/>
    </source>
</evidence>
<dbReference type="SUPFAM" id="SSF48403">
    <property type="entry name" value="Ankyrin repeat"/>
    <property type="match status" value="1"/>
</dbReference>